<evidence type="ECO:0000259" key="1">
    <source>
        <dbReference type="PROSITE" id="PS50943"/>
    </source>
</evidence>
<dbReference type="PANTHER" id="PTHR35010">
    <property type="entry name" value="BLL4672 PROTEIN-RELATED"/>
    <property type="match status" value="1"/>
</dbReference>
<accession>A0ABS6IL70</accession>
<evidence type="ECO:0000313" key="2">
    <source>
        <dbReference type="EMBL" id="MBU8875170.1"/>
    </source>
</evidence>
<organism evidence="2 3">
    <name type="scientific">Reyranella humidisoli</name>
    <dbReference type="NCBI Taxonomy" id="2849149"/>
    <lineage>
        <taxon>Bacteria</taxon>
        <taxon>Pseudomonadati</taxon>
        <taxon>Pseudomonadota</taxon>
        <taxon>Alphaproteobacteria</taxon>
        <taxon>Hyphomicrobiales</taxon>
        <taxon>Reyranellaceae</taxon>
        <taxon>Reyranella</taxon>
    </lineage>
</organism>
<gene>
    <name evidence="2" type="ORF">KQ910_15455</name>
</gene>
<protein>
    <submittedName>
        <fullName evidence="2">Helix-turn-helix transcriptional regulator</fullName>
    </submittedName>
</protein>
<dbReference type="SMART" id="SM00530">
    <property type="entry name" value="HTH_XRE"/>
    <property type="match status" value="1"/>
</dbReference>
<comment type="caution">
    <text evidence="2">The sequence shown here is derived from an EMBL/GenBank/DDBJ whole genome shotgun (WGS) entry which is preliminary data.</text>
</comment>
<dbReference type="Pfam" id="PF13560">
    <property type="entry name" value="HTH_31"/>
    <property type="match status" value="1"/>
</dbReference>
<dbReference type="CDD" id="cd00093">
    <property type="entry name" value="HTH_XRE"/>
    <property type="match status" value="1"/>
</dbReference>
<dbReference type="EMBL" id="JAHOPB010000001">
    <property type="protein sequence ID" value="MBU8875170.1"/>
    <property type="molecule type" value="Genomic_DNA"/>
</dbReference>
<dbReference type="Proteomes" id="UP000727907">
    <property type="component" value="Unassembled WGS sequence"/>
</dbReference>
<dbReference type="Pfam" id="PF17765">
    <property type="entry name" value="MLTR_LBD"/>
    <property type="match status" value="1"/>
</dbReference>
<evidence type="ECO:0000313" key="3">
    <source>
        <dbReference type="Proteomes" id="UP000727907"/>
    </source>
</evidence>
<name>A0ABS6IL70_9HYPH</name>
<sequence>MKTATDPNRSALGDFLRSRRERLSPKVVGLSSGRRRRTPGLRREEVAALAGIGVDWYIRLEQGRSVNPSVTTVDALARALRLSKVEHAHLRALTSSGDRRAFVRETVPEAIRRLVESLKQPAYVTGRRWDILAWNKAAAEVFAFDRLAEEDRNTLICVLTKPASRRVFGAAWADEAKRMVAQFRATHDLWAEDPAFLDLLRRLREGCPEFASWWSAHDVRAAAAGRKRLWHPKKGGLAFEHTSFQANDDPALKLVVYTAV</sequence>
<reference evidence="2 3" key="1">
    <citation type="submission" date="2021-06" db="EMBL/GenBank/DDBJ databases">
        <authorList>
            <person name="Lee D.H."/>
        </authorList>
    </citation>
    <scope>NUCLEOTIDE SEQUENCE [LARGE SCALE GENOMIC DNA]</scope>
    <source>
        <strain evidence="2 3">MMS21-HV4-11</strain>
    </source>
</reference>
<dbReference type="RefSeq" id="WP_216961987.1">
    <property type="nucleotide sequence ID" value="NZ_JAHOPB010000001.1"/>
</dbReference>
<dbReference type="InterPro" id="IPR041413">
    <property type="entry name" value="MLTR_LBD"/>
</dbReference>
<dbReference type="InterPro" id="IPR001387">
    <property type="entry name" value="Cro/C1-type_HTH"/>
</dbReference>
<keyword evidence="3" id="KW-1185">Reference proteome</keyword>
<dbReference type="PROSITE" id="PS50943">
    <property type="entry name" value="HTH_CROC1"/>
    <property type="match status" value="1"/>
</dbReference>
<dbReference type="PANTHER" id="PTHR35010:SF3">
    <property type="entry name" value="BLL4873 PROTEIN"/>
    <property type="match status" value="1"/>
</dbReference>
<feature type="domain" description="HTH cro/C1-type" evidence="1">
    <location>
        <begin position="40"/>
        <end position="87"/>
    </location>
</feature>
<proteinExistence type="predicted"/>